<feature type="domain" description="CN hydrolase" evidence="10">
    <location>
        <begin position="228"/>
        <end position="507"/>
    </location>
</feature>
<feature type="transmembrane region" description="Helical" evidence="9">
    <location>
        <begin position="195"/>
        <end position="215"/>
    </location>
</feature>
<feature type="transmembrane region" description="Helical" evidence="9">
    <location>
        <begin position="165"/>
        <end position="183"/>
    </location>
</feature>
<keyword evidence="5 9" id="KW-0812">Transmembrane</keyword>
<dbReference type="HAMAP" id="MF_01148">
    <property type="entry name" value="Lnt"/>
    <property type="match status" value="1"/>
</dbReference>
<name>A0A077E9H1_9FLAO</name>
<dbReference type="EMBL" id="CP007547">
    <property type="protein sequence ID" value="AIL44172.1"/>
    <property type="molecule type" value="Genomic_DNA"/>
</dbReference>
<comment type="function">
    <text evidence="9">Catalyzes the phospholipid dependent N-acylation of the N-terminal cysteine of apolipoprotein, the last step in lipoprotein maturation.</text>
</comment>
<gene>
    <name evidence="9" type="primary">lnt</name>
    <name evidence="11" type="ORF">BD94_0397</name>
</gene>
<evidence type="ECO:0000256" key="3">
    <source>
        <dbReference type="ARBA" id="ARBA00022475"/>
    </source>
</evidence>
<evidence type="ECO:0000313" key="12">
    <source>
        <dbReference type="Proteomes" id="UP000028933"/>
    </source>
</evidence>
<feature type="transmembrane region" description="Helical" evidence="9">
    <location>
        <begin position="12"/>
        <end position="33"/>
    </location>
</feature>
<feature type="transmembrane region" description="Helical" evidence="9">
    <location>
        <begin position="86"/>
        <end position="107"/>
    </location>
</feature>
<evidence type="ECO:0000256" key="7">
    <source>
        <dbReference type="ARBA" id="ARBA00023136"/>
    </source>
</evidence>
<evidence type="ECO:0000256" key="2">
    <source>
        <dbReference type="ARBA" id="ARBA00010065"/>
    </source>
</evidence>
<dbReference type="InterPro" id="IPR045378">
    <property type="entry name" value="LNT_N"/>
</dbReference>
<dbReference type="PANTHER" id="PTHR38686:SF1">
    <property type="entry name" value="APOLIPOPROTEIN N-ACYLTRANSFERASE"/>
    <property type="match status" value="1"/>
</dbReference>
<dbReference type="AlphaFoldDB" id="A0A077E9H1"/>
<dbReference type="InterPro" id="IPR036526">
    <property type="entry name" value="C-N_Hydrolase_sf"/>
</dbReference>
<reference evidence="11" key="1">
    <citation type="journal article" date="2013" name="Lancet">
        <title>First case of E anophelis outbreak in an intensive-care unit.</title>
        <authorList>
            <person name="Teo J."/>
            <person name="Tan S.Y."/>
            <person name="Tay M."/>
            <person name="Ding Y."/>
            <person name="Kjelleberg S."/>
            <person name="Givskov M."/>
            <person name="Lin R.T."/>
            <person name="Yang L."/>
        </authorList>
    </citation>
    <scope>NUCLEOTIDE SEQUENCE [LARGE SCALE GENOMIC DNA]</scope>
    <source>
        <strain evidence="11">NUHP1</strain>
    </source>
</reference>
<comment type="catalytic activity">
    <reaction evidence="9">
        <text>N-terminal S-1,2-diacyl-sn-glyceryl-L-cysteinyl-[lipoprotein] + a glycerophospholipid = N-acyl-S-1,2-diacyl-sn-glyceryl-L-cysteinyl-[lipoprotein] + a 2-acyl-sn-glycero-3-phospholipid + H(+)</text>
        <dbReference type="Rhea" id="RHEA:48228"/>
        <dbReference type="Rhea" id="RHEA-COMP:14681"/>
        <dbReference type="Rhea" id="RHEA-COMP:14684"/>
        <dbReference type="ChEBI" id="CHEBI:15378"/>
        <dbReference type="ChEBI" id="CHEBI:136912"/>
        <dbReference type="ChEBI" id="CHEBI:140656"/>
        <dbReference type="ChEBI" id="CHEBI:140657"/>
        <dbReference type="ChEBI" id="CHEBI:140660"/>
        <dbReference type="EC" id="2.3.1.269"/>
    </reaction>
</comment>
<dbReference type="EC" id="2.3.1.269" evidence="9"/>
<proteinExistence type="inferred from homology"/>
<keyword evidence="8 9" id="KW-0012">Acyltransferase</keyword>
<dbReference type="PROSITE" id="PS50263">
    <property type="entry name" value="CN_HYDROLASE"/>
    <property type="match status" value="1"/>
</dbReference>
<dbReference type="PANTHER" id="PTHR38686">
    <property type="entry name" value="APOLIPOPROTEIN N-ACYLTRANSFERASE"/>
    <property type="match status" value="1"/>
</dbReference>
<comment type="similarity">
    <text evidence="2 9">Belongs to the CN hydrolase family. Apolipoprotein N-acyltransferase subfamily.</text>
</comment>
<feature type="transmembrane region" description="Helical" evidence="9">
    <location>
        <begin position="518"/>
        <end position="540"/>
    </location>
</feature>
<dbReference type="NCBIfam" id="TIGR00546">
    <property type="entry name" value="lnt"/>
    <property type="match status" value="1"/>
</dbReference>
<comment type="pathway">
    <text evidence="9">Protein modification; lipoprotein biosynthesis (N-acyl transfer).</text>
</comment>
<dbReference type="STRING" id="1338011.BD94_0397"/>
<comment type="subcellular location">
    <subcellularLocation>
        <location evidence="1 9">Cell membrane</location>
        <topology evidence="1 9">Multi-pass membrane protein</topology>
    </subcellularLocation>
</comment>
<protein>
    <recommendedName>
        <fullName evidence="9">Apolipoprotein N-acyltransferase</fullName>
        <shortName evidence="9">ALP N-acyltransferase</shortName>
        <ecNumber evidence="9">2.3.1.269</ecNumber>
    </recommendedName>
</protein>
<dbReference type="CDD" id="cd07571">
    <property type="entry name" value="ALP_N-acyl_transferase"/>
    <property type="match status" value="1"/>
</dbReference>
<dbReference type="Pfam" id="PF20154">
    <property type="entry name" value="LNT_N"/>
    <property type="match status" value="1"/>
</dbReference>
<sequence length="548" mass="61627">MLKYLSLSILSGLLFAISWPAHGIPVFIFIAFVPLMLLEHHLTNFSTVKRKKLAVFGFSFLSFFIWNILTTWWLFNSLMPDGSHSIVAVAVPTLLNSTMMSLVFLFYHIYKKRIGTYLGLAFFVALWICFEKFHSSWEFSWPWLTLGNAFGGWHQWVQWYDTTGVFGGSLWILTANVAAYYTYRLFQVTRKRKELIKNTAIFLAVILIPLSLSLVKYNQIKLTSDKTVNAVLLQPELDPYAEKYSKDSITIVNELLDIAKKNAKGKVDFFIAPETAIPGSGGLSENGFAYSHVLNSIQDFTKQYPQSVFLTGASTYKVYSSEEKASETAYLVGSVGVWVDSYNTALQIVPGQKIETYHKGKLVPGVESFPYITVLKPLLGEAMLNFGGTIASLGSDKERKVFSNPYNMAKVAPIICYESVYGEYVTEYVKNGANLLAIVTNDSWWGYSPGHRQLLALAKLRAIETRKEVVRAANSGTSAHINVRGDVVENLPYGAQGAIQVTAGIFEGETPYVKYGDVIYRIALFVFGFLFIYFWSQIYLSSKNKVKK</sequence>
<dbReference type="GO" id="GO:0016410">
    <property type="term" value="F:N-acyltransferase activity"/>
    <property type="evidence" value="ECO:0007669"/>
    <property type="project" value="UniProtKB-UniRule"/>
</dbReference>
<evidence type="ECO:0000256" key="6">
    <source>
        <dbReference type="ARBA" id="ARBA00022989"/>
    </source>
</evidence>
<dbReference type="InterPro" id="IPR003010">
    <property type="entry name" value="C-N_Hydrolase"/>
</dbReference>
<evidence type="ECO:0000256" key="1">
    <source>
        <dbReference type="ARBA" id="ARBA00004651"/>
    </source>
</evidence>
<evidence type="ECO:0000256" key="4">
    <source>
        <dbReference type="ARBA" id="ARBA00022679"/>
    </source>
</evidence>
<evidence type="ECO:0000256" key="8">
    <source>
        <dbReference type="ARBA" id="ARBA00023315"/>
    </source>
</evidence>
<dbReference type="Pfam" id="PF00795">
    <property type="entry name" value="CN_hydrolase"/>
    <property type="match status" value="1"/>
</dbReference>
<dbReference type="eggNOG" id="COG0815">
    <property type="taxonomic scope" value="Bacteria"/>
</dbReference>
<dbReference type="GO" id="GO:0042158">
    <property type="term" value="P:lipoprotein biosynthetic process"/>
    <property type="evidence" value="ECO:0007669"/>
    <property type="project" value="UniProtKB-UniRule"/>
</dbReference>
<keyword evidence="7 9" id="KW-0472">Membrane</keyword>
<evidence type="ECO:0000313" key="11">
    <source>
        <dbReference type="EMBL" id="AIL44172.1"/>
    </source>
</evidence>
<dbReference type="SUPFAM" id="SSF56317">
    <property type="entry name" value="Carbon-nitrogen hydrolase"/>
    <property type="match status" value="1"/>
</dbReference>
<dbReference type="Gene3D" id="3.60.110.10">
    <property type="entry name" value="Carbon-nitrogen hydrolase"/>
    <property type="match status" value="1"/>
</dbReference>
<evidence type="ECO:0000256" key="9">
    <source>
        <dbReference type="HAMAP-Rule" id="MF_01148"/>
    </source>
</evidence>
<keyword evidence="4 9" id="KW-0808">Transferase</keyword>
<dbReference type="UniPathway" id="UPA00666"/>
<organism evidence="11 12">
    <name type="scientific">Elizabethkingia anophelis NUHP1</name>
    <dbReference type="NCBI Taxonomy" id="1338011"/>
    <lineage>
        <taxon>Bacteria</taxon>
        <taxon>Pseudomonadati</taxon>
        <taxon>Bacteroidota</taxon>
        <taxon>Flavobacteriia</taxon>
        <taxon>Flavobacteriales</taxon>
        <taxon>Weeksellaceae</taxon>
        <taxon>Elizabethkingia</taxon>
    </lineage>
</organism>
<keyword evidence="6 9" id="KW-1133">Transmembrane helix</keyword>
<dbReference type="KEGG" id="eao:BD94_0397"/>
<evidence type="ECO:0000256" key="5">
    <source>
        <dbReference type="ARBA" id="ARBA00022692"/>
    </source>
</evidence>
<dbReference type="Proteomes" id="UP000028933">
    <property type="component" value="Chromosome"/>
</dbReference>
<dbReference type="RefSeq" id="WP_021348373.1">
    <property type="nucleotide sequence ID" value="NZ_CP007547.1"/>
</dbReference>
<dbReference type="InterPro" id="IPR004563">
    <property type="entry name" value="Apolipo_AcylTrfase"/>
</dbReference>
<keyword evidence="3 9" id="KW-1003">Cell membrane</keyword>
<dbReference type="HOGENOM" id="CLU_019563_1_2_10"/>
<dbReference type="GO" id="GO:0005886">
    <property type="term" value="C:plasma membrane"/>
    <property type="evidence" value="ECO:0007669"/>
    <property type="project" value="UniProtKB-SubCell"/>
</dbReference>
<accession>A0A077E9H1</accession>
<keyword evidence="11" id="KW-0449">Lipoprotein</keyword>
<feature type="transmembrane region" description="Helical" evidence="9">
    <location>
        <begin position="114"/>
        <end position="133"/>
    </location>
</feature>
<feature type="transmembrane region" description="Helical" evidence="9">
    <location>
        <begin position="53"/>
        <end position="74"/>
    </location>
</feature>
<reference evidence="11" key="2">
    <citation type="journal article" date="2015" name="Genome Biol. Evol.">
        <title>Complete Genome Sequence and Transcriptomic Analysis of the Novel Pathogen Elizabethkingia anophelis in Response to Oxidative Stress.</title>
        <authorList>
            <person name="Li Y."/>
            <person name="Liu Y."/>
            <person name="Chew S.C."/>
            <person name="Tay M."/>
            <person name="Salido M.M."/>
            <person name="Teo J."/>
            <person name="Lauro F.M."/>
            <person name="Givskov M."/>
            <person name="Yang L."/>
        </authorList>
    </citation>
    <scope>NUCLEOTIDE SEQUENCE</scope>
    <source>
        <strain evidence="11">NUHP1</strain>
    </source>
</reference>
<evidence type="ECO:0000259" key="10">
    <source>
        <dbReference type="PROSITE" id="PS50263"/>
    </source>
</evidence>